<dbReference type="AlphaFoldDB" id="A0A537LYJ9"/>
<comment type="similarity">
    <text evidence="2">Belongs to the TerC family.</text>
</comment>
<keyword evidence="4 6" id="KW-1133">Transmembrane helix</keyword>
<gene>
    <name evidence="7" type="ORF">E6H02_05430</name>
</gene>
<comment type="subcellular location">
    <subcellularLocation>
        <location evidence="1">Membrane</location>
        <topology evidence="1">Multi-pass membrane protein</topology>
    </subcellularLocation>
</comment>
<keyword evidence="3 6" id="KW-0812">Transmembrane</keyword>
<dbReference type="Pfam" id="PF03741">
    <property type="entry name" value="TerC"/>
    <property type="match status" value="1"/>
</dbReference>
<dbReference type="PANTHER" id="PTHR30238:SF4">
    <property type="entry name" value="SLL1022 PROTEIN"/>
    <property type="match status" value="1"/>
</dbReference>
<dbReference type="EMBL" id="VBAM01000167">
    <property type="protein sequence ID" value="TMJ13074.1"/>
    <property type="molecule type" value="Genomic_DNA"/>
</dbReference>
<keyword evidence="5 6" id="KW-0472">Membrane</keyword>
<reference evidence="7 8" key="1">
    <citation type="journal article" date="2019" name="Nat. Microbiol.">
        <title>Mediterranean grassland soil C-N compound turnover is dependent on rainfall and depth, and is mediated by genomically divergent microorganisms.</title>
        <authorList>
            <person name="Diamond S."/>
            <person name="Andeer P.F."/>
            <person name="Li Z."/>
            <person name="Crits-Christoph A."/>
            <person name="Burstein D."/>
            <person name="Anantharaman K."/>
            <person name="Lane K.R."/>
            <person name="Thomas B.C."/>
            <person name="Pan C."/>
            <person name="Northen T.R."/>
            <person name="Banfield J.F."/>
        </authorList>
    </citation>
    <scope>NUCLEOTIDE SEQUENCE [LARGE SCALE GENOMIC DNA]</scope>
    <source>
        <strain evidence="7">NP_5</strain>
    </source>
</reference>
<feature type="transmembrane region" description="Helical" evidence="6">
    <location>
        <begin position="107"/>
        <end position="125"/>
    </location>
</feature>
<feature type="transmembrane region" description="Helical" evidence="6">
    <location>
        <begin position="171"/>
        <end position="192"/>
    </location>
</feature>
<dbReference type="NCBIfam" id="TIGR03717">
    <property type="entry name" value="R_switched_YjbE"/>
    <property type="match status" value="1"/>
</dbReference>
<feature type="transmembrane region" description="Helical" evidence="6">
    <location>
        <begin position="45"/>
        <end position="68"/>
    </location>
</feature>
<organism evidence="7 8">
    <name type="scientific">Candidatus Segetimicrobium genomatis</name>
    <dbReference type="NCBI Taxonomy" id="2569760"/>
    <lineage>
        <taxon>Bacteria</taxon>
        <taxon>Bacillati</taxon>
        <taxon>Candidatus Sysuimicrobiota</taxon>
        <taxon>Candidatus Sysuimicrobiia</taxon>
        <taxon>Candidatus Sysuimicrobiales</taxon>
        <taxon>Candidatus Segetimicrobiaceae</taxon>
        <taxon>Candidatus Segetimicrobium</taxon>
    </lineage>
</organism>
<feature type="transmembrane region" description="Helical" evidence="6">
    <location>
        <begin position="199"/>
        <end position="215"/>
    </location>
</feature>
<proteinExistence type="inferred from homology"/>
<dbReference type="InterPro" id="IPR022301">
    <property type="entry name" value="Integral_membrane_YjbE"/>
</dbReference>
<dbReference type="GO" id="GO:0016020">
    <property type="term" value="C:membrane"/>
    <property type="evidence" value="ECO:0007669"/>
    <property type="project" value="UniProtKB-SubCell"/>
</dbReference>
<protein>
    <submittedName>
        <fullName evidence="7">TerC family protein</fullName>
    </submittedName>
</protein>
<feature type="transmembrane region" description="Helical" evidence="6">
    <location>
        <begin position="145"/>
        <end position="165"/>
    </location>
</feature>
<dbReference type="PANTHER" id="PTHR30238">
    <property type="entry name" value="MEMBRANE BOUND PREDICTED REDOX MODULATOR"/>
    <property type="match status" value="1"/>
</dbReference>
<feature type="transmembrane region" description="Helical" evidence="6">
    <location>
        <begin position="80"/>
        <end position="101"/>
    </location>
</feature>
<evidence type="ECO:0000256" key="4">
    <source>
        <dbReference type="ARBA" id="ARBA00022989"/>
    </source>
</evidence>
<evidence type="ECO:0000256" key="1">
    <source>
        <dbReference type="ARBA" id="ARBA00004141"/>
    </source>
</evidence>
<dbReference type="InterPro" id="IPR005496">
    <property type="entry name" value="Integral_membrane_TerC"/>
</dbReference>
<feature type="transmembrane region" description="Helical" evidence="6">
    <location>
        <begin position="235"/>
        <end position="253"/>
    </location>
</feature>
<comment type="caution">
    <text evidence="7">The sequence shown here is derived from an EMBL/GenBank/DDBJ whole genome shotgun (WGS) entry which is preliminary data.</text>
</comment>
<evidence type="ECO:0000313" key="7">
    <source>
        <dbReference type="EMBL" id="TMJ13074.1"/>
    </source>
</evidence>
<name>A0A537LYJ9_9BACT</name>
<evidence type="ECO:0000256" key="5">
    <source>
        <dbReference type="ARBA" id="ARBA00023136"/>
    </source>
</evidence>
<accession>A0A537LYJ9</accession>
<evidence type="ECO:0000256" key="2">
    <source>
        <dbReference type="ARBA" id="ARBA00007511"/>
    </source>
</evidence>
<evidence type="ECO:0000256" key="6">
    <source>
        <dbReference type="SAM" id="Phobius"/>
    </source>
</evidence>
<dbReference type="Proteomes" id="UP000320393">
    <property type="component" value="Unassembled WGS sequence"/>
</dbReference>
<sequence>MRPPPLDQSRSILPAPSAMRRAPGRFYEMIQVPSGMLSLFTIEFWARWLGIVIIDLTLAGDNALAIALTVRTLPPRQRTWGRIVGSLGGIVLRLAFVAVVTSLLKTPFLQLLGGLVLVWIALRLVSEDPGGAEQFRPGMTLLEAIWLIVLADVVMSLDNILAIAAVAKGNYVLVAFGLSLSLPLVIWGSGILAHWMNRHAWIVWLGGGILGYAAGEMILQDPAVQAWLARRIMDALHYAFPVVLGTTVAALGWRRSRRPPA</sequence>
<evidence type="ECO:0000313" key="8">
    <source>
        <dbReference type="Proteomes" id="UP000320393"/>
    </source>
</evidence>
<evidence type="ECO:0000256" key="3">
    <source>
        <dbReference type="ARBA" id="ARBA00022692"/>
    </source>
</evidence>